<sequence>MDELNRRLAAAAERQARKEKLERQAARVEEEYRSAAARVRELKRQLEKEQRDVEQLESGSLGSLLATLFTDRTERLDRERREAAEALVRYEEARRWAEQLRADLEAIRAEVAELSGAEEEYRSLLAEKERRIRQAQGPAADRLLALEAEEAQARGRAREIAEARAAGTAARSGLGRVLEQLQSAEGWGAWDMFGGGWFSTMVKHSRIDAAEAELQMVRHDLDVFRRELADVGAVVNLPSVDLDGFTRFADYFFDNFFVDWMVQSKIGEARRRVEEARRQVDRLLEWLDGEERRVHEALEEIRRRREQLLTGHTEDW</sequence>
<dbReference type="eggNOG" id="COG3064">
    <property type="taxonomic scope" value="Bacteria"/>
</dbReference>
<reference evidence="2 3" key="1">
    <citation type="journal article" date="2004" name="Nucleic Acids Res.">
        <title>Genome sequence of Symbiobacterium thermophilum, an uncultivable bacterium that depends on microbial commensalism.</title>
        <authorList>
            <person name="Ueda K."/>
            <person name="Yamashita A."/>
            <person name="Ishikawa J."/>
            <person name="Shimada M."/>
            <person name="Watsuji T."/>
            <person name="Morimura K."/>
            <person name="Ikeda H."/>
            <person name="Hattori M."/>
            <person name="Beppu T."/>
        </authorList>
    </citation>
    <scope>NUCLEOTIDE SEQUENCE [LARGE SCALE GENOMIC DNA]</scope>
    <source>
        <strain evidence="3">T / IAM 14863</strain>
    </source>
</reference>
<keyword evidence="3" id="KW-1185">Reference proteome</keyword>
<dbReference type="AlphaFoldDB" id="Q67MT1"/>
<dbReference type="KEGG" id="sth:STH2027"/>
<proteinExistence type="predicted"/>
<feature type="coiled-coil region" evidence="1">
    <location>
        <begin position="273"/>
        <end position="307"/>
    </location>
</feature>
<evidence type="ECO:0000256" key="1">
    <source>
        <dbReference type="SAM" id="Coils"/>
    </source>
</evidence>
<keyword evidence="1" id="KW-0175">Coiled coil</keyword>
<dbReference type="HOGENOM" id="CLU_073844_0_0_9"/>
<dbReference type="OrthoDB" id="3540923at2"/>
<dbReference type="EMBL" id="AP006840">
    <property type="protein sequence ID" value="BAD41012.1"/>
    <property type="molecule type" value="Genomic_DNA"/>
</dbReference>
<accession>Q67MT1</accession>
<organism evidence="2 3">
    <name type="scientific">Symbiobacterium thermophilum (strain DSM 24528 / JCM 14929 / IAM 14863 / T)</name>
    <dbReference type="NCBI Taxonomy" id="292459"/>
    <lineage>
        <taxon>Bacteria</taxon>
        <taxon>Bacillati</taxon>
        <taxon>Bacillota</taxon>
        <taxon>Clostridia</taxon>
        <taxon>Eubacteriales</taxon>
        <taxon>Symbiobacteriaceae</taxon>
        <taxon>Symbiobacterium</taxon>
    </lineage>
</organism>
<dbReference type="RefSeq" id="WP_011196153.1">
    <property type="nucleotide sequence ID" value="NC_006177.1"/>
</dbReference>
<dbReference type="Proteomes" id="UP000000417">
    <property type="component" value="Chromosome"/>
</dbReference>
<evidence type="ECO:0000313" key="2">
    <source>
        <dbReference type="EMBL" id="BAD41012.1"/>
    </source>
</evidence>
<evidence type="ECO:0000313" key="3">
    <source>
        <dbReference type="Proteomes" id="UP000000417"/>
    </source>
</evidence>
<feature type="coiled-coil region" evidence="1">
    <location>
        <begin position="1"/>
        <end position="134"/>
    </location>
</feature>
<name>Q67MT1_SYMTH</name>
<protein>
    <submittedName>
        <fullName evidence="2">Uncharacterized protein</fullName>
    </submittedName>
</protein>
<gene>
    <name evidence="2" type="ordered locus">STH2027</name>
</gene>